<dbReference type="EC" id="3.1.2.28" evidence="1"/>
<keyword evidence="2" id="KW-1185">Reference proteome</keyword>
<accession>A0ACB7VNY0</accession>
<keyword evidence="1" id="KW-0378">Hydrolase</keyword>
<proteinExistence type="predicted"/>
<sequence>MAQEEKFQFQAPDTAKLDRALHALGFKYEFLSPEKVTGKLKVTETCCQPFNVLSGGVSALLAEAMASLGAYIASGYKRVAGVQLAINHFRPTLLGELVEAEARPIQRGRSIQVWEVEIWKINPSTPEKKTLVSSSRVTLLCSQHAANDTKAYEQMVKKCAKL</sequence>
<name>A0ACB7VNY0_DIOAL</name>
<comment type="caution">
    <text evidence="1">The sequence shown here is derived from an EMBL/GenBank/DDBJ whole genome shotgun (WGS) entry which is preliminary data.</text>
</comment>
<evidence type="ECO:0000313" key="2">
    <source>
        <dbReference type="Proteomes" id="UP000827976"/>
    </source>
</evidence>
<reference evidence="2" key="1">
    <citation type="journal article" date="2022" name="Nat. Commun.">
        <title>Chromosome evolution and the genetic basis of agronomically important traits in greater yam.</title>
        <authorList>
            <person name="Bredeson J.V."/>
            <person name="Lyons J.B."/>
            <person name="Oniyinde I.O."/>
            <person name="Okereke N.R."/>
            <person name="Kolade O."/>
            <person name="Nnabue I."/>
            <person name="Nwadili C.O."/>
            <person name="Hribova E."/>
            <person name="Parker M."/>
            <person name="Nwogha J."/>
            <person name="Shu S."/>
            <person name="Carlson J."/>
            <person name="Kariba R."/>
            <person name="Muthemba S."/>
            <person name="Knop K."/>
            <person name="Barton G.J."/>
            <person name="Sherwood A.V."/>
            <person name="Lopez-Montes A."/>
            <person name="Asiedu R."/>
            <person name="Jamnadass R."/>
            <person name="Muchugi A."/>
            <person name="Goodstein D."/>
            <person name="Egesi C.N."/>
            <person name="Featherston J."/>
            <person name="Asfaw A."/>
            <person name="Simpson G.G."/>
            <person name="Dolezel J."/>
            <person name="Hendre P.S."/>
            <person name="Van Deynze A."/>
            <person name="Kumar P.L."/>
            <person name="Obidiegwu J.E."/>
            <person name="Bhattacharjee R."/>
            <person name="Rokhsar D.S."/>
        </authorList>
    </citation>
    <scope>NUCLEOTIDE SEQUENCE [LARGE SCALE GENOMIC DNA]</scope>
    <source>
        <strain evidence="2">cv. TDa95/00328</strain>
    </source>
</reference>
<dbReference type="Proteomes" id="UP000827976">
    <property type="component" value="Chromosome 7"/>
</dbReference>
<protein>
    <submittedName>
        <fullName evidence="1">1,4-dihydroxy-2-naphthoyl-CoA hydrolase protein</fullName>
        <ecNumber evidence="1">3.1.2.28</ecNumber>
    </submittedName>
</protein>
<organism evidence="1 2">
    <name type="scientific">Dioscorea alata</name>
    <name type="common">Purple yam</name>
    <dbReference type="NCBI Taxonomy" id="55571"/>
    <lineage>
        <taxon>Eukaryota</taxon>
        <taxon>Viridiplantae</taxon>
        <taxon>Streptophyta</taxon>
        <taxon>Embryophyta</taxon>
        <taxon>Tracheophyta</taxon>
        <taxon>Spermatophyta</taxon>
        <taxon>Magnoliopsida</taxon>
        <taxon>Liliopsida</taxon>
        <taxon>Dioscoreales</taxon>
        <taxon>Dioscoreaceae</taxon>
        <taxon>Dioscorea</taxon>
    </lineage>
</organism>
<evidence type="ECO:0000313" key="1">
    <source>
        <dbReference type="EMBL" id="KAH7676264.1"/>
    </source>
</evidence>
<dbReference type="EMBL" id="CM037017">
    <property type="protein sequence ID" value="KAH7676264.1"/>
    <property type="molecule type" value="Genomic_DNA"/>
</dbReference>
<gene>
    <name evidence="1" type="ORF">IHE45_07G003800</name>
</gene>